<accession>A0A1F4S4E2</accession>
<organism evidence="1 2">
    <name type="scientific">candidate division WOR-1 bacterium RIFOXYB2_FULL_36_35</name>
    <dbReference type="NCBI Taxonomy" id="1802578"/>
    <lineage>
        <taxon>Bacteria</taxon>
        <taxon>Bacillati</taxon>
        <taxon>Saganbacteria</taxon>
    </lineage>
</organism>
<protein>
    <submittedName>
        <fullName evidence="1">Uncharacterized protein</fullName>
    </submittedName>
</protein>
<comment type="caution">
    <text evidence="1">The sequence shown here is derived from an EMBL/GenBank/DDBJ whole genome shotgun (WGS) entry which is preliminary data.</text>
</comment>
<evidence type="ECO:0000313" key="2">
    <source>
        <dbReference type="Proteomes" id="UP000177905"/>
    </source>
</evidence>
<evidence type="ECO:0000313" key="1">
    <source>
        <dbReference type="EMBL" id="OGC15280.1"/>
    </source>
</evidence>
<dbReference type="Proteomes" id="UP000177905">
    <property type="component" value="Unassembled WGS sequence"/>
</dbReference>
<gene>
    <name evidence="1" type="ORF">A2290_03295</name>
</gene>
<proteinExistence type="predicted"/>
<sequence>MTNRSQIKIIKEFFMSTNTIDYKRVTPMQAYKWAASGKLKTGLIGPNDKIRTYIPPYDPAMLLFATLCNKLGEAIIKRSPFLSCGYDEMPTDFYSRKPLKKADDIVSKNIELQTSEGQPFNLTKLTKGSKPKSDDWKNASIIWGPGLGIRWATGLMGTSIGKTPVLQRLLDKSATVYTIDQPWIDSNQNYPLSNINESEVLARRFYPSFADWALANNLDENPVIFMDHSMGVTNLEIHLSIYSDIIKKDPRLKKLFATRLSFGTPFPMVDGLMMLLSLGEPLLEKIGLDYFDYPGLGPLVKKLGIQKPLTNNPLNLGAFSCETLPSELIDEFFEHAVAPWSRNQLRFFRLGAYRGHFSYLNKPQPFWPGMLNVNFMGTRDPLGSFFGALAYQMPQPQSIRDKTSFINVDRSLPPSTNYILDNLDAINYIVIDPATHLELLCAGPSIFENFIWPTTEAIIDSIVNAKLLANNNVKRNQFYE</sequence>
<dbReference type="AlphaFoldDB" id="A0A1F4S4E2"/>
<reference evidence="1 2" key="1">
    <citation type="journal article" date="2016" name="Nat. Commun.">
        <title>Thousands of microbial genomes shed light on interconnected biogeochemical processes in an aquifer system.</title>
        <authorList>
            <person name="Anantharaman K."/>
            <person name="Brown C.T."/>
            <person name="Hug L.A."/>
            <person name="Sharon I."/>
            <person name="Castelle C.J."/>
            <person name="Probst A.J."/>
            <person name="Thomas B.C."/>
            <person name="Singh A."/>
            <person name="Wilkins M.J."/>
            <person name="Karaoz U."/>
            <person name="Brodie E.L."/>
            <person name="Williams K.H."/>
            <person name="Hubbard S.S."/>
            <person name="Banfield J.F."/>
        </authorList>
    </citation>
    <scope>NUCLEOTIDE SEQUENCE [LARGE SCALE GENOMIC DNA]</scope>
</reference>
<dbReference type="EMBL" id="MEUA01000023">
    <property type="protein sequence ID" value="OGC15280.1"/>
    <property type="molecule type" value="Genomic_DNA"/>
</dbReference>
<name>A0A1F4S4E2_UNCSA</name>